<name>A0ABU5PPS0_9BACL</name>
<reference evidence="3 4" key="1">
    <citation type="submission" date="2023-12" db="EMBL/GenBank/DDBJ databases">
        <title>Whole genome sequencing of Paenibacillus phoenicis isolated from the Phoenix Mars Lander spacecraft assembly facility.</title>
        <authorList>
            <person name="Garcia A."/>
            <person name="Venkateswaran K."/>
        </authorList>
    </citation>
    <scope>NUCLEOTIDE SEQUENCE [LARGE SCALE GENOMIC DNA]</scope>
    <source>
        <strain evidence="3 4">3PO2SA</strain>
    </source>
</reference>
<evidence type="ECO:0000313" key="4">
    <source>
        <dbReference type="Proteomes" id="UP001292216"/>
    </source>
</evidence>
<keyword evidence="1" id="KW-0812">Transmembrane</keyword>
<organism evidence="3 4">
    <name type="scientific">Paenibacillus phoenicis</name>
    <dbReference type="NCBI Taxonomy" id="554117"/>
    <lineage>
        <taxon>Bacteria</taxon>
        <taxon>Bacillati</taxon>
        <taxon>Bacillota</taxon>
        <taxon>Bacilli</taxon>
        <taxon>Bacillales</taxon>
        <taxon>Paenibacillaceae</taxon>
        <taxon>Paenibacillus</taxon>
    </lineage>
</organism>
<dbReference type="InterPro" id="IPR025436">
    <property type="entry name" value="DUF4179"/>
</dbReference>
<keyword evidence="4" id="KW-1185">Reference proteome</keyword>
<dbReference type="RefSeq" id="WP_323078494.1">
    <property type="nucleotide sequence ID" value="NZ_CBCSKM010000002.1"/>
</dbReference>
<dbReference type="Pfam" id="PF13786">
    <property type="entry name" value="DUF4179"/>
    <property type="match status" value="1"/>
</dbReference>
<evidence type="ECO:0000256" key="1">
    <source>
        <dbReference type="SAM" id="Phobius"/>
    </source>
</evidence>
<evidence type="ECO:0000259" key="2">
    <source>
        <dbReference type="Pfam" id="PF13786"/>
    </source>
</evidence>
<dbReference type="Gene3D" id="2.60.40.1630">
    <property type="entry name" value="bacillus anthracis domain"/>
    <property type="match status" value="1"/>
</dbReference>
<protein>
    <submittedName>
        <fullName evidence="3">DUF4179 domain-containing protein</fullName>
    </submittedName>
</protein>
<comment type="caution">
    <text evidence="3">The sequence shown here is derived from an EMBL/GenBank/DDBJ whole genome shotgun (WGS) entry which is preliminary data.</text>
</comment>
<evidence type="ECO:0000313" key="3">
    <source>
        <dbReference type="EMBL" id="MEA3571950.1"/>
    </source>
</evidence>
<dbReference type="EMBL" id="JAYERP010000001">
    <property type="protein sequence ID" value="MEA3571950.1"/>
    <property type="molecule type" value="Genomic_DNA"/>
</dbReference>
<feature type="transmembrane region" description="Helical" evidence="1">
    <location>
        <begin position="51"/>
        <end position="72"/>
    </location>
</feature>
<keyword evidence="1" id="KW-0472">Membrane</keyword>
<keyword evidence="1" id="KW-1133">Transmembrane helix</keyword>
<dbReference type="Proteomes" id="UP001292216">
    <property type="component" value="Unassembled WGS sequence"/>
</dbReference>
<proteinExistence type="predicted"/>
<feature type="domain" description="DUF4179" evidence="2">
    <location>
        <begin position="61"/>
        <end position="146"/>
    </location>
</feature>
<accession>A0ABU5PPS0</accession>
<gene>
    <name evidence="3" type="ORF">U9M73_18645</name>
</gene>
<sequence length="463" mass="52977">MVDREEDQLARYFDGIRLAEKQILDEKLDAAIQRGLEQGRSLRSRWRVHRGWAWISGTAGVIAVCMLMLFIWHGGIPLVGSITTTASSTDAIPSYVDALMTSEMERAAEHGLYQPIGKSTEVEGTKVTVDGVLADGRTVVVFYTLRKKLDNDIHLWLLDAHGNTFDHLPVFLPVGTYPVGSVTHLKYTLNIEDPDAPNRLVLSVGTEESNEKPISQIPIEWNSRPYTRMKKTVPVNQIATIYGQSLTIDQIVIRPLSTTILFKPQKSVNQWMSQPVKAKLYLGGEGEAEFRRYAPLRSLIYDYQKGSTDAFLTGLEFESIYDKDWKEMTLEIDNFGVYPLKQRSFSLWVDADKEQLFIPDPSVKQVEVLEHENVIELVLHMNPTPDNHLSKPYTVDEYFNDNQAKSVYRILQDEHSPMYSLDGDNETIRFKIEKRDYVQPLHITIMEDFDSSYKPQEFKIPLK</sequence>